<comment type="caution">
    <text evidence="1">The sequence shown here is derived from an EMBL/GenBank/DDBJ whole genome shotgun (WGS) entry which is preliminary data.</text>
</comment>
<proteinExistence type="predicted"/>
<dbReference type="RefSeq" id="WP_116075027.1">
    <property type="nucleotide sequence ID" value="NZ_BONB01000016.1"/>
</dbReference>
<dbReference type="Proteomes" id="UP000256913">
    <property type="component" value="Unassembled WGS sequence"/>
</dbReference>
<evidence type="ECO:0000313" key="2">
    <source>
        <dbReference type="Proteomes" id="UP000256913"/>
    </source>
</evidence>
<reference evidence="1 2" key="1">
    <citation type="submission" date="2018-08" db="EMBL/GenBank/DDBJ databases">
        <title>Sequencing the genomes of 1000 actinobacteria strains.</title>
        <authorList>
            <person name="Klenk H.-P."/>
        </authorList>
    </citation>
    <scope>NUCLEOTIDE SEQUENCE [LARGE SCALE GENOMIC DNA]</scope>
    <source>
        <strain evidence="1 2">DSM 44099</strain>
    </source>
</reference>
<protein>
    <submittedName>
        <fullName evidence="1">Uncharacterized protein</fullName>
    </submittedName>
</protein>
<dbReference type="EMBL" id="QUMQ01000001">
    <property type="protein sequence ID" value="REG02208.1"/>
    <property type="molecule type" value="Genomic_DNA"/>
</dbReference>
<organism evidence="1 2">
    <name type="scientific">Asanoa ferruginea</name>
    <dbReference type="NCBI Taxonomy" id="53367"/>
    <lineage>
        <taxon>Bacteria</taxon>
        <taxon>Bacillati</taxon>
        <taxon>Actinomycetota</taxon>
        <taxon>Actinomycetes</taxon>
        <taxon>Micromonosporales</taxon>
        <taxon>Micromonosporaceae</taxon>
        <taxon>Asanoa</taxon>
    </lineage>
</organism>
<keyword evidence="2" id="KW-1185">Reference proteome</keyword>
<sequence>MRGEEELTCAVCGTDLPLAPSGDDDLVCEGCGAALVIAPMTVWLRSSRKGGVAPEQRRAA</sequence>
<accession>A0A3D9ZYF7</accession>
<evidence type="ECO:0000313" key="1">
    <source>
        <dbReference type="EMBL" id="REG02208.1"/>
    </source>
</evidence>
<gene>
    <name evidence="1" type="ORF">DFJ67_8300</name>
</gene>
<dbReference type="OrthoDB" id="3831322at2"/>
<name>A0A3D9ZYF7_9ACTN</name>
<dbReference type="AlphaFoldDB" id="A0A3D9ZYF7"/>